<dbReference type="GO" id="GO:0009279">
    <property type="term" value="C:cell outer membrane"/>
    <property type="evidence" value="ECO:0007669"/>
    <property type="project" value="UniProtKB-SubCell"/>
</dbReference>
<sequence length="555" mass="60660">MIGVVDDLREGKDFMGQKSHNRQILAALIATTISCGAQAQLAQNLTIHPKALALGNAVTADPPGIMAIHYNPAGLTKLDGRQLEVNLMSVYLDIDADFTAPEGYEIFGIDGLEIDPQTGKQRDPVANTHSHTNNVALYLPGYGILRAPPGPALAPSAGISINPPGSKLTFANAFYLPLAAGFYRDKDDPGRYQPQATALQRTTYLSPTVGYEINDDWSVGAGIHLSHMGIAADQYMRAPNLLLGVAEVLQDAFNCESGDEPLQPWLALCGGNVGPWDDIGALNINVQETLSPTYALGVMWEPTDWFSWGASYTSEAEMNMKGTFEIQYTDDWSGFWQSVNGSVLGAITSAILSLPSGAPKESGNVSMDLVYPQHFQTGISVDVHPKLTLNADIGWTDYKQWDAFVFRFDRNLEFLNAARILSPDNATPNTLRLPLGFKSQWNWAFGMEFHASSRLDLRAGVEIRDSVIPDDQRQVMAPFGGANLYSIGMGYQWDKDTEIDMNLSYLHSVESIPADTSCNVNCDNITNIIYNPYAGLDIKTSLRVVMAGLSFRTKF</sequence>
<dbReference type="Proteomes" id="UP000340077">
    <property type="component" value="Unassembled WGS sequence"/>
</dbReference>
<evidence type="ECO:0000313" key="8">
    <source>
        <dbReference type="EMBL" id="GBO82892.1"/>
    </source>
</evidence>
<dbReference type="InterPro" id="IPR005017">
    <property type="entry name" value="OMPP1/FadL/TodX"/>
</dbReference>
<keyword evidence="3" id="KW-1134">Transmembrane beta strand</keyword>
<keyword evidence="9" id="KW-1185">Reference proteome</keyword>
<evidence type="ECO:0000256" key="1">
    <source>
        <dbReference type="ARBA" id="ARBA00004571"/>
    </source>
</evidence>
<evidence type="ECO:0000313" key="9">
    <source>
        <dbReference type="Proteomes" id="UP000340077"/>
    </source>
</evidence>
<evidence type="ECO:0000256" key="3">
    <source>
        <dbReference type="ARBA" id="ARBA00022452"/>
    </source>
</evidence>
<evidence type="ECO:0000256" key="6">
    <source>
        <dbReference type="ARBA" id="ARBA00023136"/>
    </source>
</evidence>
<dbReference type="SUPFAM" id="SSF56935">
    <property type="entry name" value="Porins"/>
    <property type="match status" value="1"/>
</dbReference>
<evidence type="ECO:0000256" key="5">
    <source>
        <dbReference type="ARBA" id="ARBA00022729"/>
    </source>
</evidence>
<organism evidence="8 9">
    <name type="scientific">Marinobacter salsuginis</name>
    <dbReference type="NCBI Taxonomy" id="418719"/>
    <lineage>
        <taxon>Bacteria</taxon>
        <taxon>Pseudomonadati</taxon>
        <taxon>Pseudomonadota</taxon>
        <taxon>Gammaproteobacteria</taxon>
        <taxon>Pseudomonadales</taxon>
        <taxon>Marinobacteraceae</taxon>
        <taxon>Marinobacter</taxon>
    </lineage>
</organism>
<protein>
    <recommendedName>
        <fullName evidence="10">Aromatic hydrocarbon degradation protein</fullName>
    </recommendedName>
</protein>
<keyword evidence="7" id="KW-0998">Cell outer membrane</keyword>
<dbReference type="EMBL" id="BGZH01000001">
    <property type="protein sequence ID" value="GBO82892.1"/>
    <property type="molecule type" value="Genomic_DNA"/>
</dbReference>
<accession>A0A5M3PIZ9</accession>
<dbReference type="Gene3D" id="2.40.160.60">
    <property type="entry name" value="Outer membrane protein transport protein (OMPP1/FadL/TodX)"/>
    <property type="match status" value="1"/>
</dbReference>
<dbReference type="GO" id="GO:0015483">
    <property type="term" value="F:long-chain fatty acid transporting porin activity"/>
    <property type="evidence" value="ECO:0007669"/>
    <property type="project" value="TreeGrafter"/>
</dbReference>
<keyword evidence="4" id="KW-0812">Transmembrane</keyword>
<reference evidence="8 9" key="1">
    <citation type="journal article" date="2019" name="J. Gen. Appl. Microbiol.">
        <title>Aerobic degradation of cis-dichloroethene by the marine bacterium Marinobacter salsuginis strain 5N-3.</title>
        <authorList>
            <person name="Inoue Y."/>
            <person name="Fukunaga Y."/>
            <person name="Katsumata H."/>
            <person name="Ohji S."/>
            <person name="Hosoyama A."/>
            <person name="Mori K."/>
            <person name="Ando K."/>
        </authorList>
    </citation>
    <scope>NUCLEOTIDE SEQUENCE [LARGE SCALE GENOMIC DNA]</scope>
    <source>
        <strain evidence="8 9">5N-3</strain>
    </source>
</reference>
<evidence type="ECO:0000256" key="7">
    <source>
        <dbReference type="ARBA" id="ARBA00023237"/>
    </source>
</evidence>
<dbReference type="Pfam" id="PF03349">
    <property type="entry name" value="Toluene_X"/>
    <property type="match status" value="1"/>
</dbReference>
<dbReference type="PANTHER" id="PTHR35093">
    <property type="entry name" value="OUTER MEMBRANE PROTEIN NMB0088-RELATED"/>
    <property type="match status" value="1"/>
</dbReference>
<evidence type="ECO:0008006" key="10">
    <source>
        <dbReference type="Google" id="ProtNLM"/>
    </source>
</evidence>
<comment type="caution">
    <text evidence="8">The sequence shown here is derived from an EMBL/GenBank/DDBJ whole genome shotgun (WGS) entry which is preliminary data.</text>
</comment>
<evidence type="ECO:0000256" key="4">
    <source>
        <dbReference type="ARBA" id="ARBA00022692"/>
    </source>
</evidence>
<comment type="similarity">
    <text evidence="2">Belongs to the OmpP1/FadL family.</text>
</comment>
<name>A0A5M3PIZ9_9GAMM</name>
<dbReference type="PANTHER" id="PTHR35093:SF8">
    <property type="entry name" value="OUTER MEMBRANE PROTEIN NMB0088-RELATED"/>
    <property type="match status" value="1"/>
</dbReference>
<comment type="subcellular location">
    <subcellularLocation>
        <location evidence="1">Cell outer membrane</location>
        <topology evidence="1">Multi-pass membrane protein</topology>
    </subcellularLocation>
</comment>
<proteinExistence type="inferred from homology"/>
<gene>
    <name evidence="8" type="ORF">MS5N3_03430</name>
</gene>
<keyword evidence="5" id="KW-0732">Signal</keyword>
<evidence type="ECO:0000256" key="2">
    <source>
        <dbReference type="ARBA" id="ARBA00008163"/>
    </source>
</evidence>
<keyword evidence="6" id="KW-0472">Membrane</keyword>
<dbReference type="AlphaFoldDB" id="A0A5M3PIZ9"/>